<dbReference type="STRING" id="1121393.SAMN02745216_00419"/>
<keyword evidence="2" id="KW-1185">Reference proteome</keyword>
<proteinExistence type="predicted"/>
<dbReference type="RefSeq" id="WP_073472402.1">
    <property type="nucleotide sequence ID" value="NZ_FQZU01000002.1"/>
</dbReference>
<evidence type="ECO:0000313" key="1">
    <source>
        <dbReference type="EMBL" id="SHI74895.1"/>
    </source>
</evidence>
<evidence type="ECO:0000313" key="2">
    <source>
        <dbReference type="Proteomes" id="UP000183994"/>
    </source>
</evidence>
<reference evidence="2" key="1">
    <citation type="submission" date="2016-11" db="EMBL/GenBank/DDBJ databases">
        <authorList>
            <person name="Varghese N."/>
            <person name="Submissions S."/>
        </authorList>
    </citation>
    <scope>NUCLEOTIDE SEQUENCE [LARGE SCALE GENOMIC DNA]</scope>
    <source>
        <strain evidence="2">DSM 16219</strain>
    </source>
</reference>
<evidence type="ECO:0008006" key="3">
    <source>
        <dbReference type="Google" id="ProtNLM"/>
    </source>
</evidence>
<dbReference type="EMBL" id="FQZU01000002">
    <property type="protein sequence ID" value="SHI74895.1"/>
    <property type="molecule type" value="Genomic_DNA"/>
</dbReference>
<name>A0A1M6DNZ4_9BACT</name>
<organism evidence="1 2">
    <name type="scientific">Desulfatibacillum alkenivorans DSM 16219</name>
    <dbReference type="NCBI Taxonomy" id="1121393"/>
    <lineage>
        <taxon>Bacteria</taxon>
        <taxon>Pseudomonadati</taxon>
        <taxon>Thermodesulfobacteriota</taxon>
        <taxon>Desulfobacteria</taxon>
        <taxon>Desulfobacterales</taxon>
        <taxon>Desulfatibacillaceae</taxon>
        <taxon>Desulfatibacillum</taxon>
    </lineage>
</organism>
<dbReference type="AlphaFoldDB" id="A0A1M6DNZ4"/>
<dbReference type="InterPro" id="IPR005358">
    <property type="entry name" value="Puta_zinc/iron-chelating_dom"/>
</dbReference>
<sequence length="255" mass="29206">MAKIKTGRHLLTAGETFNFTCNPQVDCFTNCCHNADMYLYPYDVIRMKNRLGMTSDEFLEKHTYSDYRDNEHFPSVMLKMQKIEGLPCPFLTDEGCTVYEDRPFSCRAYPLEPAVSRVGDYCHTAYFYTVHDHCHGHGHGHGQGREWTAEEWIADQNMGDYIAMNAHWVDMDSLFRSNPWGPQGRQSPALKMAAMACFNVDKFKDFVLNSSFLSRFDVPGDRLAMAQASDEDMMLLGFDFVKSFLTGKGPFFPKS</sequence>
<dbReference type="PANTHER" id="PTHR35866:SF1">
    <property type="entry name" value="YKGJ FAMILY CYSTEINE CLUSTER PROTEIN"/>
    <property type="match status" value="1"/>
</dbReference>
<protein>
    <recommendedName>
        <fullName evidence="3">Zinc-or iron-chelating domain-containing protein</fullName>
    </recommendedName>
</protein>
<gene>
    <name evidence="1" type="ORF">SAMN02745216_00419</name>
</gene>
<dbReference type="PANTHER" id="PTHR35866">
    <property type="entry name" value="PUTATIVE-RELATED"/>
    <property type="match status" value="1"/>
</dbReference>
<dbReference type="Proteomes" id="UP000183994">
    <property type="component" value="Unassembled WGS sequence"/>
</dbReference>
<accession>A0A1M6DNZ4</accession>
<dbReference type="Pfam" id="PF03692">
    <property type="entry name" value="CxxCxxCC"/>
    <property type="match status" value="1"/>
</dbReference>